<gene>
    <name evidence="3" type="ORF">Xbed_01589</name>
</gene>
<name>A0A1Y2SRB4_9GAMM</name>
<evidence type="ECO:0000313" key="4">
    <source>
        <dbReference type="Proteomes" id="UP000194204"/>
    </source>
</evidence>
<evidence type="ECO:0000313" key="3">
    <source>
        <dbReference type="EMBL" id="OTA20363.1"/>
    </source>
</evidence>
<dbReference type="OrthoDB" id="6876326at2"/>
<dbReference type="RefSeq" id="WP_086112376.1">
    <property type="nucleotide sequence ID" value="NZ_CAWNHF010000002.1"/>
</dbReference>
<keyword evidence="4" id="KW-1185">Reference proteome</keyword>
<comment type="caution">
    <text evidence="3">The sequence shown here is derived from an EMBL/GenBank/DDBJ whole genome shotgun (WGS) entry which is preliminary data.</text>
</comment>
<sequence length="216" mass="22843">MRKIAILVALISGATFHPAMAAEKTIEVQSFTAVNVQKGVNLTIKCAATSSLKVKGMQSSIDELDVNHDGNTLRLINEANKNNNLISSAIDITLYTDKPLNNLFTKSGVKTKVDACAVDGENLEISGQMGSKIDVAGKTKHLNLTLEMGAVFNKTSQKFSADSANVNLSMGASAFLCHITNITSSLTAGTKIFVDKNAVVKTIDNFASGISTDVCS</sequence>
<feature type="signal peptide" evidence="1">
    <location>
        <begin position="1"/>
        <end position="21"/>
    </location>
</feature>
<dbReference type="AlphaFoldDB" id="A0A1Y2SRB4"/>
<organism evidence="3 4">
    <name type="scientific">Xenorhabdus beddingii</name>
    <dbReference type="NCBI Taxonomy" id="40578"/>
    <lineage>
        <taxon>Bacteria</taxon>
        <taxon>Pseudomonadati</taxon>
        <taxon>Pseudomonadota</taxon>
        <taxon>Gammaproteobacteria</taxon>
        <taxon>Enterobacterales</taxon>
        <taxon>Morganellaceae</taxon>
        <taxon>Xenorhabdus</taxon>
    </lineage>
</organism>
<evidence type="ECO:0000259" key="2">
    <source>
        <dbReference type="Pfam" id="PF10988"/>
    </source>
</evidence>
<dbReference type="Proteomes" id="UP000194204">
    <property type="component" value="Unassembled WGS sequence"/>
</dbReference>
<feature type="domain" description="Putative auto-transporter adhesin head GIN" evidence="2">
    <location>
        <begin position="31"/>
        <end position="192"/>
    </location>
</feature>
<dbReference type="EMBL" id="MUBK01000010">
    <property type="protein sequence ID" value="OTA20363.1"/>
    <property type="molecule type" value="Genomic_DNA"/>
</dbReference>
<evidence type="ECO:0000256" key="1">
    <source>
        <dbReference type="SAM" id="SignalP"/>
    </source>
</evidence>
<keyword evidence="1" id="KW-0732">Signal</keyword>
<proteinExistence type="predicted"/>
<dbReference type="Pfam" id="PF10988">
    <property type="entry name" value="DUF2807"/>
    <property type="match status" value="1"/>
</dbReference>
<dbReference type="InterPro" id="IPR021255">
    <property type="entry name" value="DUF2807"/>
</dbReference>
<protein>
    <recommendedName>
        <fullName evidence="2">Putative auto-transporter adhesin head GIN domain-containing protein</fullName>
    </recommendedName>
</protein>
<accession>A0A1Y2SRB4</accession>
<dbReference type="Gene3D" id="2.160.20.120">
    <property type="match status" value="1"/>
</dbReference>
<feature type="chain" id="PRO_5012937744" description="Putative auto-transporter adhesin head GIN domain-containing protein" evidence="1">
    <location>
        <begin position="22"/>
        <end position="216"/>
    </location>
</feature>
<reference evidence="3 4" key="1">
    <citation type="submission" date="2017-01" db="EMBL/GenBank/DDBJ databases">
        <title>Deconstructing symbiosis and pathogenesis requirements using a combined genomic-metabolomic approach.</title>
        <authorList>
            <person name="Tobias N.J."/>
            <person name="Wolff H."/>
            <person name="Djahanschiri B."/>
            <person name="Ebersberger I."/>
            <person name="Bode H.B."/>
        </authorList>
    </citation>
    <scope>NUCLEOTIDE SEQUENCE [LARGE SCALE GENOMIC DNA]</scope>
    <source>
        <strain evidence="3 4">DSM 4764</strain>
    </source>
</reference>